<dbReference type="InterPro" id="IPR007487">
    <property type="entry name" value="ABC_transpt-TYRBP-like"/>
</dbReference>
<evidence type="ECO:0000256" key="1">
    <source>
        <dbReference type="SAM" id="SignalP"/>
    </source>
</evidence>
<dbReference type="PROSITE" id="PS51257">
    <property type="entry name" value="PROKAR_LIPOPROTEIN"/>
    <property type="match status" value="1"/>
</dbReference>
<sequence length="329" mass="34283">MKRTRSLAATLACAALVLTACGSSDDADTSNGSSDESYNIAVTQIVTHDSLDQSIEGFKQALEDEGLDVTYDDQNANNDQTVVASISGTIASSDTDLALGVGTPMAQGLAQSIADKPILFTAVTDPVDAGLVDSLEAPGANVTGTTDANPVVEQLELIKQIVPDVETVGVIYNSGEANSAVQVQWLKDAAADQDIEVKEATLSNTSEVQQAANSLDVDAIYVPTDNTVISAFDSVIQVGESKSIPVFPAEGDSVAKGGLATYGLNYFDLGYQTGEMAIEILVNGADPASMAVETQKEPVIYLNLGAAERMGVELPQEVIDQADEANITE</sequence>
<dbReference type="InterPro" id="IPR028082">
    <property type="entry name" value="Peripla_BP_I"/>
</dbReference>
<proteinExistence type="predicted"/>
<dbReference type="CDD" id="cd06325">
    <property type="entry name" value="PBP1_ABC_unchar_transporter"/>
    <property type="match status" value="1"/>
</dbReference>
<feature type="chain" id="PRO_5015900818" evidence="1">
    <location>
        <begin position="23"/>
        <end position="329"/>
    </location>
</feature>
<organism evidence="2 3">
    <name type="scientific">Ancrocorticia populi</name>
    <dbReference type="NCBI Taxonomy" id="2175228"/>
    <lineage>
        <taxon>Bacteria</taxon>
        <taxon>Bacillati</taxon>
        <taxon>Actinomycetota</taxon>
        <taxon>Actinomycetes</taxon>
        <taxon>Actinomycetales</taxon>
        <taxon>Actinomycetaceae</taxon>
        <taxon>Ancrocorticia</taxon>
    </lineage>
</organism>
<accession>A0A2V1KBL4</accession>
<dbReference type="Proteomes" id="UP000245283">
    <property type="component" value="Unassembled WGS sequence"/>
</dbReference>
<dbReference type="RefSeq" id="WP_109092620.1">
    <property type="nucleotide sequence ID" value="NZ_CAMELQ010000028.1"/>
</dbReference>
<keyword evidence="3" id="KW-1185">Reference proteome</keyword>
<name>A0A2V1KBL4_9ACTO</name>
<dbReference type="Gene3D" id="3.40.50.2300">
    <property type="match status" value="2"/>
</dbReference>
<dbReference type="PANTHER" id="PTHR35271:SF1">
    <property type="entry name" value="ABC TRANSPORTER, SUBSTRATE-BINDING LIPOPROTEIN"/>
    <property type="match status" value="1"/>
</dbReference>
<dbReference type="SUPFAM" id="SSF53822">
    <property type="entry name" value="Periplasmic binding protein-like I"/>
    <property type="match status" value="1"/>
</dbReference>
<gene>
    <name evidence="2" type="ORF">DD236_01570</name>
</gene>
<evidence type="ECO:0000313" key="3">
    <source>
        <dbReference type="Proteomes" id="UP000245283"/>
    </source>
</evidence>
<dbReference type="EMBL" id="QETB01000001">
    <property type="protein sequence ID" value="PWF27121.1"/>
    <property type="molecule type" value="Genomic_DNA"/>
</dbReference>
<keyword evidence="1" id="KW-0732">Signal</keyword>
<protein>
    <submittedName>
        <fullName evidence="2">Sugar ABC transporter substrate-binding protein</fullName>
    </submittedName>
</protein>
<dbReference type="PANTHER" id="PTHR35271">
    <property type="entry name" value="ABC TRANSPORTER, SUBSTRATE-BINDING LIPOPROTEIN-RELATED"/>
    <property type="match status" value="1"/>
</dbReference>
<dbReference type="AlphaFoldDB" id="A0A2V1KBL4"/>
<reference evidence="3" key="1">
    <citation type="submission" date="2018-05" db="EMBL/GenBank/DDBJ databases">
        <authorList>
            <person name="Li Y."/>
        </authorList>
    </citation>
    <scope>NUCLEOTIDE SEQUENCE [LARGE SCALE GENOMIC DNA]</scope>
    <source>
        <strain evidence="3">sk1b4</strain>
    </source>
</reference>
<evidence type="ECO:0000313" key="2">
    <source>
        <dbReference type="EMBL" id="PWF27121.1"/>
    </source>
</evidence>
<dbReference type="OrthoDB" id="9776955at2"/>
<feature type="signal peptide" evidence="1">
    <location>
        <begin position="1"/>
        <end position="22"/>
    </location>
</feature>
<dbReference type="Pfam" id="PF04392">
    <property type="entry name" value="ABC_sub_bind"/>
    <property type="match status" value="1"/>
</dbReference>
<comment type="caution">
    <text evidence="2">The sequence shown here is derived from an EMBL/GenBank/DDBJ whole genome shotgun (WGS) entry which is preliminary data.</text>
</comment>